<evidence type="ECO:0000256" key="2">
    <source>
        <dbReference type="ARBA" id="ARBA00022598"/>
    </source>
</evidence>
<evidence type="ECO:0000256" key="11">
    <source>
        <dbReference type="RuleBase" id="RU363036"/>
    </source>
</evidence>
<dbReference type="GO" id="GO:0005524">
    <property type="term" value="F:ATP binding"/>
    <property type="evidence" value="ECO:0007669"/>
    <property type="project" value="UniProtKB-KW"/>
</dbReference>
<comment type="similarity">
    <text evidence="11">Belongs to the class-I aminoacyl-tRNA synthetase family.</text>
</comment>
<dbReference type="CDD" id="cd00165">
    <property type="entry name" value="S4"/>
    <property type="match status" value="1"/>
</dbReference>
<dbReference type="InterPro" id="IPR001412">
    <property type="entry name" value="aa-tRNA-synth_I_CS"/>
</dbReference>
<evidence type="ECO:0000256" key="6">
    <source>
        <dbReference type="ARBA" id="ARBA00022917"/>
    </source>
</evidence>
<keyword evidence="3 11" id="KW-0547">Nucleotide-binding</keyword>
<gene>
    <name evidence="13" type="ORF">A2729_00670</name>
</gene>
<dbReference type="Pfam" id="PF00579">
    <property type="entry name" value="tRNA-synt_1b"/>
    <property type="match status" value="1"/>
</dbReference>
<dbReference type="AlphaFoldDB" id="A0A1G1Y0G4"/>
<dbReference type="PROSITE" id="PS50889">
    <property type="entry name" value="S4"/>
    <property type="match status" value="1"/>
</dbReference>
<evidence type="ECO:0000256" key="10">
    <source>
        <dbReference type="PROSITE-ProRule" id="PRU00182"/>
    </source>
</evidence>
<dbReference type="Gene3D" id="1.10.240.10">
    <property type="entry name" value="Tyrosyl-Transfer RNA Synthetase"/>
    <property type="match status" value="1"/>
</dbReference>
<dbReference type="PANTHER" id="PTHR11766">
    <property type="entry name" value="TYROSYL-TRNA SYNTHETASE"/>
    <property type="match status" value="1"/>
</dbReference>
<keyword evidence="2 11" id="KW-0436">Ligase</keyword>
<dbReference type="PROSITE" id="PS00178">
    <property type="entry name" value="AA_TRNA_LIGASE_I"/>
    <property type="match status" value="1"/>
</dbReference>
<evidence type="ECO:0000256" key="9">
    <source>
        <dbReference type="NCBIfam" id="TIGR00234"/>
    </source>
</evidence>
<dbReference type="STRING" id="1797532.A2729_00670"/>
<keyword evidence="5 10" id="KW-0694">RNA-binding</keyword>
<dbReference type="GO" id="GO:0004831">
    <property type="term" value="F:tyrosine-tRNA ligase activity"/>
    <property type="evidence" value="ECO:0007669"/>
    <property type="project" value="UniProtKB-UniRule"/>
</dbReference>
<dbReference type="EMBL" id="MHIB01000003">
    <property type="protein sequence ID" value="OGY45336.1"/>
    <property type="molecule type" value="Genomic_DNA"/>
</dbReference>
<dbReference type="InterPro" id="IPR002305">
    <property type="entry name" value="aa-tRNA-synth_Ic"/>
</dbReference>
<evidence type="ECO:0000313" key="14">
    <source>
        <dbReference type="Proteomes" id="UP000178930"/>
    </source>
</evidence>
<dbReference type="PANTHER" id="PTHR11766:SF1">
    <property type="entry name" value="TYROSINE--TRNA LIGASE"/>
    <property type="match status" value="1"/>
</dbReference>
<evidence type="ECO:0000256" key="7">
    <source>
        <dbReference type="ARBA" id="ARBA00023146"/>
    </source>
</evidence>
<dbReference type="GO" id="GO:0006437">
    <property type="term" value="P:tyrosyl-tRNA aminoacylation"/>
    <property type="evidence" value="ECO:0007669"/>
    <property type="project" value="UniProtKB-UniRule"/>
</dbReference>
<dbReference type="SUPFAM" id="SSF52374">
    <property type="entry name" value="Nucleotidylyl transferase"/>
    <property type="match status" value="1"/>
</dbReference>
<dbReference type="SUPFAM" id="SSF55174">
    <property type="entry name" value="Alpha-L RNA-binding motif"/>
    <property type="match status" value="1"/>
</dbReference>
<proteinExistence type="inferred from homology"/>
<dbReference type="SMART" id="SM00363">
    <property type="entry name" value="S4"/>
    <property type="match status" value="1"/>
</dbReference>
<evidence type="ECO:0000313" key="13">
    <source>
        <dbReference type="EMBL" id="OGY45336.1"/>
    </source>
</evidence>
<keyword evidence="6 11" id="KW-0648">Protein biosynthesis</keyword>
<dbReference type="PRINTS" id="PR01040">
    <property type="entry name" value="TRNASYNTHTYR"/>
</dbReference>
<evidence type="ECO:0000256" key="1">
    <source>
        <dbReference type="ARBA" id="ARBA00013160"/>
    </source>
</evidence>
<protein>
    <recommendedName>
        <fullName evidence="1 9">Tyrosine--tRNA ligase</fullName>
        <ecNumber evidence="1 9">6.1.1.1</ecNumber>
    </recommendedName>
</protein>
<evidence type="ECO:0000256" key="4">
    <source>
        <dbReference type="ARBA" id="ARBA00022840"/>
    </source>
</evidence>
<dbReference type="InterPro" id="IPR002307">
    <property type="entry name" value="Tyr-tRNA-ligase"/>
</dbReference>
<dbReference type="InterPro" id="IPR036986">
    <property type="entry name" value="S4_RNA-bd_sf"/>
</dbReference>
<dbReference type="GO" id="GO:0005829">
    <property type="term" value="C:cytosol"/>
    <property type="evidence" value="ECO:0007669"/>
    <property type="project" value="TreeGrafter"/>
</dbReference>
<dbReference type="Proteomes" id="UP000178930">
    <property type="component" value="Unassembled WGS sequence"/>
</dbReference>
<evidence type="ECO:0000256" key="5">
    <source>
        <dbReference type="ARBA" id="ARBA00022884"/>
    </source>
</evidence>
<sequence>MSSLRNQKIEEVLSRGVENIYPNKEALEKVLSAGKKLRIFTGIDPTGPSLHLGHVAVLLKLKQLQDLGHEVIILIGDFTAQIGDPTDKMAVRKPLTKKQVLTNAKDYKKQVGQILDLKKTIFKYNSAWLEKLTFTDFLQLSAYFTAQQTLARGMFKERLTAGKDLYLHEFFYPLMQAYDSVAMDVDMEIGGNDQTFNMLAGRTLMKKMKNKEKFVLAVKLLEDPTGVKMGKTQGNMVSLADPAPAMYGKIMSWPDDFIALAFELITPAPTAEVSQVKNDLKAGKNPKILKMLLAYKIVEFYYGAKAAIAAEENFRQVFEEGLNPDKMPKFKTKSKKLVDILLETKLATSRTEARRLINQGGIRVDTKKVTDEDYQIDKIDADGVVIQKGKRHFIKIVN</sequence>
<dbReference type="Gene3D" id="3.40.50.620">
    <property type="entry name" value="HUPs"/>
    <property type="match status" value="1"/>
</dbReference>
<feature type="domain" description="RNA-binding S4" evidence="12">
    <location>
        <begin position="336"/>
        <end position="390"/>
    </location>
</feature>
<keyword evidence="4 11" id="KW-0067">ATP-binding</keyword>
<dbReference type="GO" id="GO:0003723">
    <property type="term" value="F:RNA binding"/>
    <property type="evidence" value="ECO:0007669"/>
    <property type="project" value="UniProtKB-KW"/>
</dbReference>
<comment type="caution">
    <text evidence="13">The sequence shown here is derived from an EMBL/GenBank/DDBJ whole genome shotgun (WGS) entry which is preliminary data.</text>
</comment>
<dbReference type="NCBIfam" id="TIGR00234">
    <property type="entry name" value="tyrS"/>
    <property type="match status" value="1"/>
</dbReference>
<evidence type="ECO:0000256" key="8">
    <source>
        <dbReference type="ARBA" id="ARBA00048248"/>
    </source>
</evidence>
<dbReference type="EC" id="6.1.1.1" evidence="1 9"/>
<dbReference type="InterPro" id="IPR014729">
    <property type="entry name" value="Rossmann-like_a/b/a_fold"/>
</dbReference>
<organism evidence="13 14">
    <name type="scientific">Candidatus Buchananbacteria bacterium RIFCSPHIGHO2_01_FULL_39_14</name>
    <dbReference type="NCBI Taxonomy" id="1797532"/>
    <lineage>
        <taxon>Bacteria</taxon>
        <taxon>Candidatus Buchananiibacteriota</taxon>
    </lineage>
</organism>
<accession>A0A1G1Y0G4</accession>
<keyword evidence="7 11" id="KW-0030">Aminoacyl-tRNA synthetase</keyword>
<evidence type="ECO:0000259" key="12">
    <source>
        <dbReference type="SMART" id="SM00363"/>
    </source>
</evidence>
<dbReference type="InterPro" id="IPR002942">
    <property type="entry name" value="S4_RNA-bd"/>
</dbReference>
<dbReference type="InterPro" id="IPR054608">
    <property type="entry name" value="SYY-like_C"/>
</dbReference>
<evidence type="ECO:0000256" key="3">
    <source>
        <dbReference type="ARBA" id="ARBA00022741"/>
    </source>
</evidence>
<reference evidence="13 14" key="1">
    <citation type="journal article" date="2016" name="Nat. Commun.">
        <title>Thousands of microbial genomes shed light on interconnected biogeochemical processes in an aquifer system.</title>
        <authorList>
            <person name="Anantharaman K."/>
            <person name="Brown C.T."/>
            <person name="Hug L.A."/>
            <person name="Sharon I."/>
            <person name="Castelle C.J."/>
            <person name="Probst A.J."/>
            <person name="Thomas B.C."/>
            <person name="Singh A."/>
            <person name="Wilkins M.J."/>
            <person name="Karaoz U."/>
            <person name="Brodie E.L."/>
            <person name="Williams K.H."/>
            <person name="Hubbard S.S."/>
            <person name="Banfield J.F."/>
        </authorList>
    </citation>
    <scope>NUCLEOTIDE SEQUENCE [LARGE SCALE GENOMIC DNA]</scope>
</reference>
<dbReference type="InterPro" id="IPR024088">
    <property type="entry name" value="Tyr-tRNA-ligase_bac-type"/>
</dbReference>
<dbReference type="Gene3D" id="3.10.290.10">
    <property type="entry name" value="RNA-binding S4 domain"/>
    <property type="match status" value="1"/>
</dbReference>
<dbReference type="Pfam" id="PF22421">
    <property type="entry name" value="SYY_C-terminal"/>
    <property type="match status" value="1"/>
</dbReference>
<comment type="catalytic activity">
    <reaction evidence="8">
        <text>tRNA(Tyr) + L-tyrosine + ATP = L-tyrosyl-tRNA(Tyr) + AMP + diphosphate + H(+)</text>
        <dbReference type="Rhea" id="RHEA:10220"/>
        <dbReference type="Rhea" id="RHEA-COMP:9706"/>
        <dbReference type="Rhea" id="RHEA-COMP:9707"/>
        <dbReference type="ChEBI" id="CHEBI:15378"/>
        <dbReference type="ChEBI" id="CHEBI:30616"/>
        <dbReference type="ChEBI" id="CHEBI:33019"/>
        <dbReference type="ChEBI" id="CHEBI:58315"/>
        <dbReference type="ChEBI" id="CHEBI:78442"/>
        <dbReference type="ChEBI" id="CHEBI:78536"/>
        <dbReference type="ChEBI" id="CHEBI:456215"/>
        <dbReference type="EC" id="6.1.1.1"/>
    </reaction>
</comment>
<name>A0A1G1Y0G4_9BACT</name>
<dbReference type="CDD" id="cd00805">
    <property type="entry name" value="TyrRS_core"/>
    <property type="match status" value="1"/>
</dbReference>